<feature type="transmembrane region" description="Helical" evidence="1">
    <location>
        <begin position="61"/>
        <end position="77"/>
    </location>
</feature>
<name>U2KFE2_9FIRM</name>
<evidence type="ECO:0000313" key="2">
    <source>
        <dbReference type="EMBL" id="ERJ90977.1"/>
    </source>
</evidence>
<reference evidence="2 3" key="1">
    <citation type="submission" date="2013-07" db="EMBL/GenBank/DDBJ databases">
        <authorList>
            <person name="Weinstock G."/>
            <person name="Sodergren E."/>
            <person name="Wylie T."/>
            <person name="Fulton L."/>
            <person name="Fulton R."/>
            <person name="Fronick C."/>
            <person name="O'Laughlin M."/>
            <person name="Godfrey J."/>
            <person name="Miner T."/>
            <person name="Herter B."/>
            <person name="Appelbaum E."/>
            <person name="Cordes M."/>
            <person name="Lek S."/>
            <person name="Wollam A."/>
            <person name="Pepin K.H."/>
            <person name="Palsikar V.B."/>
            <person name="Mitreva M."/>
            <person name="Wilson R.K."/>
        </authorList>
    </citation>
    <scope>NUCLEOTIDE SEQUENCE [LARGE SCALE GENOMIC DNA]</scope>
    <source>
        <strain evidence="2 3">ATCC 27760</strain>
    </source>
</reference>
<feature type="transmembrane region" description="Helical" evidence="1">
    <location>
        <begin position="12"/>
        <end position="33"/>
    </location>
</feature>
<comment type="caution">
    <text evidence="2">The sequence shown here is derived from an EMBL/GenBank/DDBJ whole genome shotgun (WGS) entry which is preliminary data.</text>
</comment>
<keyword evidence="1" id="KW-0472">Membrane</keyword>
<dbReference type="EMBL" id="AWVF01000336">
    <property type="protein sequence ID" value="ERJ90977.1"/>
    <property type="molecule type" value="Genomic_DNA"/>
</dbReference>
<dbReference type="GeneID" id="93693428"/>
<dbReference type="PATRIC" id="fig|411473.3.peg.2267"/>
<evidence type="ECO:0000256" key="1">
    <source>
        <dbReference type="SAM" id="Phobius"/>
    </source>
</evidence>
<feature type="transmembrane region" description="Helical" evidence="1">
    <location>
        <begin position="108"/>
        <end position="128"/>
    </location>
</feature>
<evidence type="ECO:0000313" key="3">
    <source>
        <dbReference type="Proteomes" id="UP000016662"/>
    </source>
</evidence>
<proteinExistence type="predicted"/>
<keyword evidence="3" id="KW-1185">Reference proteome</keyword>
<dbReference type="HOGENOM" id="CLU_122392_0_0_9"/>
<dbReference type="Proteomes" id="UP000016662">
    <property type="component" value="Unassembled WGS sequence"/>
</dbReference>
<dbReference type="STRING" id="411473.RUMCAL_02703"/>
<organism evidence="2 3">
    <name type="scientific">Ruminococcus callidus ATCC 27760</name>
    <dbReference type="NCBI Taxonomy" id="411473"/>
    <lineage>
        <taxon>Bacteria</taxon>
        <taxon>Bacillati</taxon>
        <taxon>Bacillota</taxon>
        <taxon>Clostridia</taxon>
        <taxon>Eubacteriales</taxon>
        <taxon>Oscillospiraceae</taxon>
        <taxon>Ruminococcus</taxon>
    </lineage>
</organism>
<gene>
    <name evidence="2" type="ORF">RUMCAL_02703</name>
</gene>
<dbReference type="eggNOG" id="ENOG5031ZJY">
    <property type="taxonomic scope" value="Bacteria"/>
</dbReference>
<dbReference type="RefSeq" id="WP_021680884.1">
    <property type="nucleotide sequence ID" value="NZ_KI260314.1"/>
</dbReference>
<dbReference type="AlphaFoldDB" id="U2KFE2"/>
<keyword evidence="1" id="KW-1133">Transmembrane helix</keyword>
<feature type="transmembrane region" description="Helical" evidence="1">
    <location>
        <begin position="83"/>
        <end position="101"/>
    </location>
</feature>
<protein>
    <submittedName>
        <fullName evidence="2">Uncharacterized protein</fullName>
    </submittedName>
</protein>
<feature type="transmembrane region" description="Helical" evidence="1">
    <location>
        <begin position="148"/>
        <end position="175"/>
    </location>
</feature>
<feature type="transmembrane region" description="Helical" evidence="1">
    <location>
        <begin position="39"/>
        <end position="56"/>
    </location>
</feature>
<keyword evidence="1" id="KW-0812">Transmembrane</keyword>
<sequence>MRQPPKESSQSLSYHIALGGIIAALCIACMFLTGVFPMFYLILPMLASAFIYIMTLETGGYWGFLTYLSVGLLSVFVTPNKDASLAFLFFFGYFPLLRNGMERFRWKFLGFLLRLAVFNAAVLTFFWVSVYVLGMKELLESLGDYGKYGGWILLGIANVMFFCYDFSMGSFPALYRRYLKPRISPGAHRES</sequence>
<accession>U2KFE2</accession>